<comment type="caution">
    <text evidence="3">The sequence shown here is derived from an EMBL/GenBank/DDBJ whole genome shotgun (WGS) entry which is preliminary data.</text>
</comment>
<feature type="compositionally biased region" description="Basic and acidic residues" evidence="1">
    <location>
        <begin position="1"/>
        <end position="15"/>
    </location>
</feature>
<dbReference type="PRINTS" id="PR01217">
    <property type="entry name" value="PRICHEXTENSN"/>
</dbReference>
<dbReference type="AlphaFoldDB" id="A0A7W7D4F1"/>
<dbReference type="EMBL" id="JACHND010000001">
    <property type="protein sequence ID" value="MBB4699784.1"/>
    <property type="molecule type" value="Genomic_DNA"/>
</dbReference>
<feature type="compositionally biased region" description="Basic and acidic residues" evidence="1">
    <location>
        <begin position="77"/>
        <end position="126"/>
    </location>
</feature>
<feature type="compositionally biased region" description="Low complexity" evidence="1">
    <location>
        <begin position="218"/>
        <end position="245"/>
    </location>
</feature>
<keyword evidence="2" id="KW-0472">Membrane</keyword>
<reference evidence="3 4" key="1">
    <citation type="submission" date="2020-08" db="EMBL/GenBank/DDBJ databases">
        <title>Sequencing the genomes of 1000 actinobacteria strains.</title>
        <authorList>
            <person name="Klenk H.-P."/>
        </authorList>
    </citation>
    <scope>NUCLEOTIDE SEQUENCE [LARGE SCALE GENOMIC DNA]</scope>
    <source>
        <strain evidence="3 4">DSM 45784</strain>
    </source>
</reference>
<keyword evidence="4" id="KW-1185">Reference proteome</keyword>
<feature type="compositionally biased region" description="Basic and acidic residues" evidence="1">
    <location>
        <begin position="42"/>
        <end position="66"/>
    </location>
</feature>
<dbReference type="RefSeq" id="WP_184877549.1">
    <property type="nucleotide sequence ID" value="NZ_BOOV01000031.1"/>
</dbReference>
<feature type="compositionally biased region" description="Pro residues" evidence="1">
    <location>
        <begin position="290"/>
        <end position="307"/>
    </location>
</feature>
<proteinExistence type="predicted"/>
<feature type="transmembrane region" description="Helical" evidence="2">
    <location>
        <begin position="151"/>
        <end position="169"/>
    </location>
</feature>
<gene>
    <name evidence="3" type="ORF">BJ982_001328</name>
</gene>
<evidence type="ECO:0000256" key="1">
    <source>
        <dbReference type="SAM" id="MobiDB-lite"/>
    </source>
</evidence>
<feature type="compositionally biased region" description="Basic and acidic residues" evidence="1">
    <location>
        <begin position="258"/>
        <end position="272"/>
    </location>
</feature>
<organism evidence="3 4">
    <name type="scientific">Sphaerisporangium siamense</name>
    <dbReference type="NCBI Taxonomy" id="795645"/>
    <lineage>
        <taxon>Bacteria</taxon>
        <taxon>Bacillati</taxon>
        <taxon>Actinomycetota</taxon>
        <taxon>Actinomycetes</taxon>
        <taxon>Streptosporangiales</taxon>
        <taxon>Streptosporangiaceae</taxon>
        <taxon>Sphaerisporangium</taxon>
    </lineage>
</organism>
<sequence>MDRDGTPRPHEEEPLKQTGPLGVPWNGEPEPRAGDVLSDGWSPDHDPAHAGDDTPEHPHPGHDPDHAGFGVAGPYGPEERSPDGDHDLREGGFDGADDYERPEGYARPDDGWDADRTQHDPDDEPRTGFLGSGWTGEDDAEEEKKGQNRRLILAMVAIVVLAVSGGWIVSSSVGSRPEAACASPSDCAPAGQPLPTLSDGTTPAPSSLDPTTEPPAEEPSATPSQASPAPGTTAPAARTTDAPTQDQRDPTTRPTPTHTRDRAPDPRPRSTEDPQVPRPDTPEDPEPTEKPSPTPPPTTEAPQPAPTPTKEKEKERGGGLLDWLF</sequence>
<feature type="region of interest" description="Disordered" evidence="1">
    <location>
        <begin position="171"/>
        <end position="325"/>
    </location>
</feature>
<name>A0A7W7D4F1_9ACTN</name>
<evidence type="ECO:0000256" key="2">
    <source>
        <dbReference type="SAM" id="Phobius"/>
    </source>
</evidence>
<feature type="region of interest" description="Disordered" evidence="1">
    <location>
        <begin position="1"/>
        <end position="145"/>
    </location>
</feature>
<keyword evidence="2" id="KW-0812">Transmembrane</keyword>
<protein>
    <submittedName>
        <fullName evidence="3">Uncharacterized protein</fullName>
    </submittedName>
</protein>
<keyword evidence="2" id="KW-1133">Transmembrane helix</keyword>
<evidence type="ECO:0000313" key="3">
    <source>
        <dbReference type="EMBL" id="MBB4699784.1"/>
    </source>
</evidence>
<dbReference type="Proteomes" id="UP000542210">
    <property type="component" value="Unassembled WGS sequence"/>
</dbReference>
<feature type="compositionally biased region" description="Low complexity" evidence="1">
    <location>
        <begin position="171"/>
        <end position="190"/>
    </location>
</feature>
<evidence type="ECO:0000313" key="4">
    <source>
        <dbReference type="Proteomes" id="UP000542210"/>
    </source>
</evidence>
<accession>A0A7W7D4F1</accession>